<evidence type="ECO:0000256" key="5">
    <source>
        <dbReference type="ARBA" id="ARBA00022694"/>
    </source>
</evidence>
<dbReference type="Proteomes" id="UP000694552">
    <property type="component" value="Unplaced"/>
</dbReference>
<accession>A0A8C8AQU8</accession>
<proteinExistence type="inferred from homology"/>
<keyword evidence="6 7" id="KW-0694">RNA-binding</keyword>
<keyword evidence="4 7" id="KW-0949">S-adenosyl-L-methionine</keyword>
<evidence type="ECO:0000256" key="6">
    <source>
        <dbReference type="ARBA" id="ARBA00022884"/>
    </source>
</evidence>
<dbReference type="InterPro" id="IPR029063">
    <property type="entry name" value="SAM-dependent_MTases_sf"/>
</dbReference>
<evidence type="ECO:0000256" key="1">
    <source>
        <dbReference type="ARBA" id="ARBA00022555"/>
    </source>
</evidence>
<comment type="similarity">
    <text evidence="7">Belongs to the class I-like SAM-binding methyltransferase superfamily. Trm1 family.</text>
</comment>
<evidence type="ECO:0000256" key="2">
    <source>
        <dbReference type="ARBA" id="ARBA00022603"/>
    </source>
</evidence>
<keyword evidence="5 7" id="KW-0819">tRNA processing</keyword>
<dbReference type="PROSITE" id="PS51626">
    <property type="entry name" value="SAM_MT_TRM1"/>
    <property type="match status" value="1"/>
</dbReference>
<name>A0A8C8AQU8_9STRI</name>
<protein>
    <submittedName>
        <fullName evidence="9">Uncharacterized protein</fullName>
    </submittedName>
</protein>
<reference evidence="9" key="2">
    <citation type="submission" date="2025-09" db="UniProtKB">
        <authorList>
            <consortium name="Ensembl"/>
        </authorList>
    </citation>
    <scope>IDENTIFICATION</scope>
</reference>
<evidence type="ECO:0000313" key="10">
    <source>
        <dbReference type="Proteomes" id="UP000694552"/>
    </source>
</evidence>
<dbReference type="InterPro" id="IPR002905">
    <property type="entry name" value="Trm1"/>
</dbReference>
<dbReference type="Gene3D" id="3.40.50.150">
    <property type="entry name" value="Vaccinia Virus protein VP39"/>
    <property type="match status" value="1"/>
</dbReference>
<evidence type="ECO:0000313" key="9">
    <source>
        <dbReference type="Ensembl" id="ENSOSUP00000008642.1"/>
    </source>
</evidence>
<keyword evidence="2 7" id="KW-0489">Methyltransferase</keyword>
<dbReference type="AlphaFoldDB" id="A0A8C8AQU8"/>
<evidence type="ECO:0000256" key="7">
    <source>
        <dbReference type="PROSITE-ProRule" id="PRU00958"/>
    </source>
</evidence>
<feature type="region of interest" description="Disordered" evidence="8">
    <location>
        <begin position="1"/>
        <end position="28"/>
    </location>
</feature>
<evidence type="ECO:0000256" key="3">
    <source>
        <dbReference type="ARBA" id="ARBA00022679"/>
    </source>
</evidence>
<evidence type="ECO:0000256" key="4">
    <source>
        <dbReference type="ARBA" id="ARBA00022691"/>
    </source>
</evidence>
<sequence length="54" mass="5387">MDGASPNGSGPPPGAGGPPGAGETLISEGRATILFPSANEVFYNPVQGFNRDLT</sequence>
<keyword evidence="10" id="KW-1185">Reference proteome</keyword>
<keyword evidence="3 7" id="KW-0808">Transferase</keyword>
<evidence type="ECO:0000256" key="8">
    <source>
        <dbReference type="SAM" id="MobiDB-lite"/>
    </source>
</evidence>
<dbReference type="GO" id="GO:0032259">
    <property type="term" value="P:methylation"/>
    <property type="evidence" value="ECO:0007669"/>
    <property type="project" value="UniProtKB-UniRule"/>
</dbReference>
<dbReference type="Ensembl" id="ENSOSUT00000008955.1">
    <property type="protein sequence ID" value="ENSOSUP00000008642.1"/>
    <property type="gene ID" value="ENSOSUG00000006379.1"/>
</dbReference>
<dbReference type="GO" id="GO:0008033">
    <property type="term" value="P:tRNA processing"/>
    <property type="evidence" value="ECO:0007669"/>
    <property type="project" value="UniProtKB-UniRule"/>
</dbReference>
<keyword evidence="1 7" id="KW-0820">tRNA-binding</keyword>
<organism evidence="9 10">
    <name type="scientific">Otus sunia</name>
    <name type="common">Oriental scops-owl</name>
    <dbReference type="NCBI Taxonomy" id="257818"/>
    <lineage>
        <taxon>Eukaryota</taxon>
        <taxon>Metazoa</taxon>
        <taxon>Chordata</taxon>
        <taxon>Craniata</taxon>
        <taxon>Vertebrata</taxon>
        <taxon>Euteleostomi</taxon>
        <taxon>Archelosauria</taxon>
        <taxon>Archosauria</taxon>
        <taxon>Dinosauria</taxon>
        <taxon>Saurischia</taxon>
        <taxon>Theropoda</taxon>
        <taxon>Coelurosauria</taxon>
        <taxon>Aves</taxon>
        <taxon>Neognathae</taxon>
        <taxon>Neoaves</taxon>
        <taxon>Telluraves</taxon>
        <taxon>Strigiformes</taxon>
        <taxon>Strigidae</taxon>
        <taxon>Otus</taxon>
    </lineage>
</organism>
<dbReference type="GO" id="GO:0000049">
    <property type="term" value="F:tRNA binding"/>
    <property type="evidence" value="ECO:0007669"/>
    <property type="project" value="UniProtKB-UniRule"/>
</dbReference>
<reference evidence="9" key="1">
    <citation type="submission" date="2025-08" db="UniProtKB">
        <authorList>
            <consortium name="Ensembl"/>
        </authorList>
    </citation>
    <scope>IDENTIFICATION</scope>
</reference>
<dbReference type="GO" id="GO:0016423">
    <property type="term" value="F:tRNA (guanine) methyltransferase activity"/>
    <property type="evidence" value="ECO:0007669"/>
    <property type="project" value="InterPro"/>
</dbReference>